<dbReference type="Proteomes" id="UP000239649">
    <property type="component" value="Unassembled WGS sequence"/>
</dbReference>
<dbReference type="PANTHER" id="PTHR38585:SF1">
    <property type="entry name" value="TRANSMEMBRANE PROTEIN"/>
    <property type="match status" value="1"/>
</dbReference>
<protein>
    <submittedName>
        <fullName evidence="1">PfkB family carbohydrate kinase</fullName>
    </submittedName>
</protein>
<reference evidence="1 2" key="1">
    <citation type="journal article" date="2018" name="Plant J.">
        <title>Genome sequences of Chlorella sorokiniana UTEX 1602 and Micractinium conductrix SAG 241.80: implications to maltose excretion by a green alga.</title>
        <authorList>
            <person name="Arriola M.B."/>
            <person name="Velmurugan N."/>
            <person name="Zhang Y."/>
            <person name="Plunkett M.H."/>
            <person name="Hondzo H."/>
            <person name="Barney B.M."/>
        </authorList>
    </citation>
    <scope>NUCLEOTIDE SEQUENCE [LARGE SCALE GENOMIC DNA]</scope>
    <source>
        <strain evidence="1 2">SAG 241.80</strain>
    </source>
</reference>
<sequence length="261" mass="27742">MGAFTAGLAAAQGVGMALRVSCATPVVGPVGGLLGVGLASAAAGQASIATRQYLADRKVPGVQAPPFRGVRSEDLVVDALLGIAFFKVMGGRFRSVMPSDVAKVGAIARESMPAAGVEYATEKYRIELRRLFRRDGCHHCGTRRGAVIGDHMPPNKYVKEYVKTAERAFFKLPFVKQAAEALAIPTGPPKQRYYPQCTSCCEKQSAAVRNDKLKLVFHEVLHHGGRSQAWHYAGTLLGLRHYSGGSAGGGSAGYGANGRRR</sequence>
<evidence type="ECO:0000313" key="1">
    <source>
        <dbReference type="EMBL" id="PSC67403.1"/>
    </source>
</evidence>
<accession>A0A2P6V005</accession>
<dbReference type="EMBL" id="LHPF02000061">
    <property type="protein sequence ID" value="PSC67403.1"/>
    <property type="molecule type" value="Genomic_DNA"/>
</dbReference>
<dbReference type="PANTHER" id="PTHR38585">
    <property type="entry name" value="TRANSMEMBRANE PROTEIN"/>
    <property type="match status" value="1"/>
</dbReference>
<organism evidence="1 2">
    <name type="scientific">Micractinium conductrix</name>
    <dbReference type="NCBI Taxonomy" id="554055"/>
    <lineage>
        <taxon>Eukaryota</taxon>
        <taxon>Viridiplantae</taxon>
        <taxon>Chlorophyta</taxon>
        <taxon>core chlorophytes</taxon>
        <taxon>Trebouxiophyceae</taxon>
        <taxon>Chlorellales</taxon>
        <taxon>Chlorellaceae</taxon>
        <taxon>Chlorella clade</taxon>
        <taxon>Micractinium</taxon>
    </lineage>
</organism>
<dbReference type="STRING" id="554055.A0A2P6V005"/>
<dbReference type="GO" id="GO:0016301">
    <property type="term" value="F:kinase activity"/>
    <property type="evidence" value="ECO:0007669"/>
    <property type="project" value="UniProtKB-KW"/>
</dbReference>
<evidence type="ECO:0000313" key="2">
    <source>
        <dbReference type="Proteomes" id="UP000239649"/>
    </source>
</evidence>
<dbReference type="OrthoDB" id="70850at2759"/>
<keyword evidence="2" id="KW-1185">Reference proteome</keyword>
<comment type="caution">
    <text evidence="1">The sequence shown here is derived from an EMBL/GenBank/DDBJ whole genome shotgun (WGS) entry which is preliminary data.</text>
</comment>
<keyword evidence="1" id="KW-0808">Transferase</keyword>
<dbReference type="AlphaFoldDB" id="A0A2P6V005"/>
<keyword evidence="1" id="KW-0418">Kinase</keyword>
<proteinExistence type="predicted"/>
<name>A0A2P6V005_9CHLO</name>
<gene>
    <name evidence="1" type="ORF">C2E20_8915</name>
</gene>